<keyword evidence="3" id="KW-0865">Zymogen</keyword>
<evidence type="ECO:0000256" key="5">
    <source>
        <dbReference type="PIRSR" id="PIRSR001227-1"/>
    </source>
</evidence>
<feature type="binding site" evidence="6">
    <location>
        <position position="335"/>
    </location>
    <ligand>
        <name>Ca(2+)</name>
        <dbReference type="ChEBI" id="CHEBI:29108"/>
    </ligand>
</feature>
<dbReference type="GO" id="GO:0017000">
    <property type="term" value="P:antibiotic biosynthetic process"/>
    <property type="evidence" value="ECO:0007669"/>
    <property type="project" value="InterPro"/>
</dbReference>
<keyword evidence="6" id="KW-0479">Metal-binding</keyword>
<dbReference type="Gene3D" id="3.60.20.10">
    <property type="entry name" value="Glutamine Phosphoribosylpyrophosphate, subunit 1, domain 1"/>
    <property type="match status" value="1"/>
</dbReference>
<accession>A0AB39USY2</accession>
<dbReference type="PANTHER" id="PTHR34218">
    <property type="entry name" value="PEPTIDASE S45 PENICILLIN AMIDASE"/>
    <property type="match status" value="1"/>
</dbReference>
<dbReference type="SUPFAM" id="SSF56235">
    <property type="entry name" value="N-terminal nucleophile aminohydrolases (Ntn hydrolases)"/>
    <property type="match status" value="1"/>
</dbReference>
<dbReference type="InterPro" id="IPR014395">
    <property type="entry name" value="Pen/GL7ACA/AHL_acylase"/>
</dbReference>
<comment type="cofactor">
    <cofactor evidence="6">
        <name>Ca(2+)</name>
        <dbReference type="ChEBI" id="CHEBI:29108"/>
    </cofactor>
    <text evidence="6">Binds 1 Ca(2+) ion per dimer.</text>
</comment>
<dbReference type="InterPro" id="IPR043147">
    <property type="entry name" value="Penicillin_amidase_A-knob"/>
</dbReference>
<comment type="similarity">
    <text evidence="1">Belongs to the peptidase S45 family.</text>
</comment>
<evidence type="ECO:0000256" key="2">
    <source>
        <dbReference type="ARBA" id="ARBA00022801"/>
    </source>
</evidence>
<reference evidence="7" key="1">
    <citation type="submission" date="2024-05" db="EMBL/GenBank/DDBJ databases">
        <title>Genome sequencing of novel strain.</title>
        <authorList>
            <person name="Ganbat D."/>
            <person name="Ganbat S."/>
            <person name="Lee S.-J."/>
        </authorList>
    </citation>
    <scope>NUCLEOTIDE SEQUENCE</scope>
    <source>
        <strain evidence="7">SMD15-11</strain>
    </source>
</reference>
<dbReference type="InterPro" id="IPR029055">
    <property type="entry name" value="Ntn_hydrolases_N"/>
</dbReference>
<dbReference type="InterPro" id="IPR002692">
    <property type="entry name" value="S45"/>
</dbReference>
<evidence type="ECO:0000256" key="6">
    <source>
        <dbReference type="PIRSR" id="PIRSR001227-2"/>
    </source>
</evidence>
<dbReference type="PIRSF" id="PIRSF001227">
    <property type="entry name" value="Pen_acylase"/>
    <property type="match status" value="1"/>
</dbReference>
<dbReference type="GO" id="GO:0016811">
    <property type="term" value="F:hydrolase activity, acting on carbon-nitrogen (but not peptide) bonds, in linear amides"/>
    <property type="evidence" value="ECO:0007669"/>
    <property type="project" value="InterPro"/>
</dbReference>
<evidence type="ECO:0000256" key="3">
    <source>
        <dbReference type="ARBA" id="ARBA00023145"/>
    </source>
</evidence>
<dbReference type="Gene3D" id="1.10.1400.10">
    <property type="match status" value="1"/>
</dbReference>
<dbReference type="KEGG" id="tcd:AAIA72_08850"/>
<sequence length="848" mass="94041">MVRRFRMTLVMFVVVALLMGLWTQRTALLQQLAQDSLDPETGQLTLPGLSAPVTVRRDELGIPRIEAENLRDLSRATGWVMASDRFEQMLNFVLVAQGRLAELAGPVALNMDVYMRTLGVHEIAMRQCQALSPDMRELLGDFADGVNAWMADHRDRMPFGVALAGYQPEPWKAENACDIFALINLGLGVNLQEELAFINLAAKVGVDKAAWLLPIYPDEPIDHAEAAKLSGLNLQALARDATALQTLAGQLQTQGLSSGMAASNNWAVAPGRTAGGASIVANDTHLLLEHPPLWMLMQVRTPEYSAGGIALAGIPGIVAGSNGHVGWGMTMVMADSQDVFLEKLRFENGRWEALWQGTWEPVATREEVFHVRGQDEPVRRTLRRTRHGPLLNEAVAGDRVNPLLPVPTASRYGLAVSQTSEVPDRTMEAVLRLGLARSAKEAREIVRGIRFIHLNLVYGDRDHIGWQVTGRYPIRGKGTGHFPSPGWTGEYDWQGWVDVAQQPAAWDPEQGYLATANHRTVRDPGFVMSSSWYYPERFERINEVLAANDRQTLASTEQLQFDRKNVLVGKIQQQWQTPAVSRALAQAILALPERERAHAESALRQILNFDGVMTPESSEALYWGVFEHLMMRETFGDELGLDTPAWQSLVFTGGLAYSAQQDHLLGREDSPFWDDIRTPEAETKWTILARALARIEPWLTQTLGEDQARWQWGQLHTYTWKSGASQFRPWLSEGEQLALGALTDFLDRGPYPAGGDRNTVNVAGHSTGESFDVWNIPAMRLIVDFSQPDPLHVINSGGQSGNPASPHYDDGIAVWLKPGNRPMPLSDAAAEKQYNRVLRLVPGAQTLQ</sequence>
<dbReference type="AlphaFoldDB" id="A0AB39USY2"/>
<comment type="subunit">
    <text evidence="4">Heterodimer of an alpha subunit and a beta subunit processed from the same precursor.</text>
</comment>
<dbReference type="RefSeq" id="WP_369599962.1">
    <property type="nucleotide sequence ID" value="NZ_CP154858.1"/>
</dbReference>
<dbReference type="EMBL" id="CP154858">
    <property type="protein sequence ID" value="XDT70921.1"/>
    <property type="molecule type" value="Genomic_DNA"/>
</dbReference>
<dbReference type="CDD" id="cd03747">
    <property type="entry name" value="Ntn_PGA_like"/>
    <property type="match status" value="1"/>
</dbReference>
<keyword evidence="2 7" id="KW-0378">Hydrolase</keyword>
<protein>
    <submittedName>
        <fullName evidence="7">Penicillin acylase family protein</fullName>
        <ecNumber evidence="7">3.5.1.-</ecNumber>
    </submittedName>
</protein>
<evidence type="ECO:0000313" key="7">
    <source>
        <dbReference type="EMBL" id="XDT70921.1"/>
    </source>
</evidence>
<evidence type="ECO:0000256" key="1">
    <source>
        <dbReference type="ARBA" id="ARBA00006586"/>
    </source>
</evidence>
<proteinExistence type="inferred from homology"/>
<organism evidence="7">
    <name type="scientific">Thermohahella caldifontis</name>
    <dbReference type="NCBI Taxonomy" id="3142973"/>
    <lineage>
        <taxon>Bacteria</taxon>
        <taxon>Pseudomonadati</taxon>
        <taxon>Pseudomonadota</taxon>
        <taxon>Gammaproteobacteria</taxon>
        <taxon>Oceanospirillales</taxon>
        <taxon>Hahellaceae</taxon>
        <taxon>Thermohahella</taxon>
    </lineage>
</organism>
<dbReference type="Pfam" id="PF01804">
    <property type="entry name" value="Penicil_amidase"/>
    <property type="match status" value="1"/>
</dbReference>
<feature type="active site" description="Nucleophile" evidence="5">
    <location>
        <position position="263"/>
    </location>
</feature>
<dbReference type="EC" id="3.5.1.-" evidence="7"/>
<dbReference type="Gene3D" id="2.30.120.10">
    <property type="match status" value="1"/>
</dbReference>
<dbReference type="GO" id="GO:0046872">
    <property type="term" value="F:metal ion binding"/>
    <property type="evidence" value="ECO:0007669"/>
    <property type="project" value="UniProtKB-KW"/>
</dbReference>
<name>A0AB39USY2_9GAMM</name>
<feature type="binding site" evidence="6">
    <location>
        <position position="194"/>
    </location>
    <ligand>
        <name>Ca(2+)</name>
        <dbReference type="ChEBI" id="CHEBI:29108"/>
    </ligand>
</feature>
<dbReference type="PANTHER" id="PTHR34218:SF4">
    <property type="entry name" value="ACYL-HOMOSERINE LACTONE ACYLASE QUIP"/>
    <property type="match status" value="1"/>
</dbReference>
<dbReference type="Gene3D" id="1.10.439.10">
    <property type="entry name" value="Penicillin Amidohydrolase, domain 1"/>
    <property type="match status" value="1"/>
</dbReference>
<gene>
    <name evidence="7" type="ORF">AAIA72_08850</name>
</gene>
<evidence type="ECO:0000256" key="4">
    <source>
        <dbReference type="ARBA" id="ARBA00038735"/>
    </source>
</evidence>
<dbReference type="InterPro" id="IPR023343">
    <property type="entry name" value="Penicillin_amidase_dom1"/>
</dbReference>
<feature type="binding site" evidence="6">
    <location>
        <position position="338"/>
    </location>
    <ligand>
        <name>Ca(2+)</name>
        <dbReference type="ChEBI" id="CHEBI:29108"/>
    </ligand>
</feature>
<dbReference type="InterPro" id="IPR043146">
    <property type="entry name" value="Penicillin_amidase_N_B-knob"/>
</dbReference>
<keyword evidence="6" id="KW-0106">Calcium</keyword>